<dbReference type="PROSITE" id="PS51257">
    <property type="entry name" value="PROKAR_LIPOPROTEIN"/>
    <property type="match status" value="1"/>
</dbReference>
<sequence>MQRMHSSWGAVLFGVLVGCTTPEVEMERALRPAPDEVPLTQREGWPGAVQVRPVGEAFSGDVLQLEADPKGRIWLLRSEKANGSSSQDAVTTLEVYEADGRRALVLAREEGVLPWRFALHPSGEVTLFEFVKATDARTIRLRLRRLSPEGAVTRERLFEDEGRPEERLYYDLDQREILSISTDTDPRDVWPTPKHARLRAVVLGEEAVFMAMSHGVKLYRLDAELQTRWSSQVMPANYWNGLLHSDQEQLAQDEQGNILVAWSMLASQAQAYRLHFGRALHWSGGLRDIVVLRFGQDGQFQLAQTFGREGDEVELAGLAAHRGEVVLGAMENILKSDRPNDTTEWDLVLMRGRMEDGALSLHRTLDISREDWLHDFRIDAHGHCYFAGTTDFVQADTNSWIEPGKGLLLKTDENGDQLGLLTLTGPRHVEVTHLAFRPDGTIQFGGTSDGPLTHTPLDEWFNETVLGVFSP</sequence>
<dbReference type="SUPFAM" id="SSF63829">
    <property type="entry name" value="Calcium-dependent phosphotriesterase"/>
    <property type="match status" value="1"/>
</dbReference>
<gene>
    <name evidence="1" type="ORF">OV287_32800</name>
</gene>
<accession>A0ABT4AC64</accession>
<comment type="caution">
    <text evidence="1">The sequence shown here is derived from an EMBL/GenBank/DDBJ whole genome shotgun (WGS) entry which is preliminary data.</text>
</comment>
<protein>
    <recommendedName>
        <fullName evidence="3">Lipoprotein</fullName>
    </recommendedName>
</protein>
<name>A0ABT4AC64_9BACT</name>
<evidence type="ECO:0000313" key="1">
    <source>
        <dbReference type="EMBL" id="MCY1079250.1"/>
    </source>
</evidence>
<dbReference type="RefSeq" id="WP_267537980.1">
    <property type="nucleotide sequence ID" value="NZ_JAPNKA010000001.1"/>
</dbReference>
<evidence type="ECO:0000313" key="2">
    <source>
        <dbReference type="Proteomes" id="UP001207654"/>
    </source>
</evidence>
<organism evidence="1 2">
    <name type="scientific">Archangium lansingense</name>
    <dbReference type="NCBI Taxonomy" id="2995310"/>
    <lineage>
        <taxon>Bacteria</taxon>
        <taxon>Pseudomonadati</taxon>
        <taxon>Myxococcota</taxon>
        <taxon>Myxococcia</taxon>
        <taxon>Myxococcales</taxon>
        <taxon>Cystobacterineae</taxon>
        <taxon>Archangiaceae</taxon>
        <taxon>Archangium</taxon>
    </lineage>
</organism>
<dbReference type="EMBL" id="JAPNKA010000001">
    <property type="protein sequence ID" value="MCY1079250.1"/>
    <property type="molecule type" value="Genomic_DNA"/>
</dbReference>
<keyword evidence="2" id="KW-1185">Reference proteome</keyword>
<dbReference type="Proteomes" id="UP001207654">
    <property type="component" value="Unassembled WGS sequence"/>
</dbReference>
<reference evidence="1 2" key="1">
    <citation type="submission" date="2022-11" db="EMBL/GenBank/DDBJ databases">
        <title>Minimal conservation of predation-associated metabolite biosynthetic gene clusters underscores biosynthetic potential of Myxococcota including descriptions for ten novel species: Archangium lansinium sp. nov., Myxococcus landrumus sp. nov., Nannocystis bai.</title>
        <authorList>
            <person name="Ahearne A."/>
            <person name="Stevens C."/>
            <person name="Phillips K."/>
        </authorList>
    </citation>
    <scope>NUCLEOTIDE SEQUENCE [LARGE SCALE GENOMIC DNA]</scope>
    <source>
        <strain evidence="1 2">MIWBW</strain>
    </source>
</reference>
<evidence type="ECO:0008006" key="3">
    <source>
        <dbReference type="Google" id="ProtNLM"/>
    </source>
</evidence>
<proteinExistence type="predicted"/>